<organism evidence="4 5">
    <name type="scientific">Rheinheimera tilapiae</name>
    <dbReference type="NCBI Taxonomy" id="875043"/>
    <lineage>
        <taxon>Bacteria</taxon>
        <taxon>Pseudomonadati</taxon>
        <taxon>Pseudomonadota</taxon>
        <taxon>Gammaproteobacteria</taxon>
        <taxon>Chromatiales</taxon>
        <taxon>Chromatiaceae</taxon>
        <taxon>Rheinheimera</taxon>
    </lineage>
</organism>
<dbReference type="SUPFAM" id="SSF51261">
    <property type="entry name" value="Duplicated hybrid motif"/>
    <property type="match status" value="1"/>
</dbReference>
<dbReference type="Proteomes" id="UP001589813">
    <property type="component" value="Unassembled WGS sequence"/>
</dbReference>
<dbReference type="Pfam" id="PF05569">
    <property type="entry name" value="Peptidase_M56"/>
    <property type="match status" value="1"/>
</dbReference>
<evidence type="ECO:0000313" key="4">
    <source>
        <dbReference type="EMBL" id="MFC0049580.1"/>
    </source>
</evidence>
<feature type="transmembrane region" description="Helical" evidence="1">
    <location>
        <begin position="35"/>
        <end position="53"/>
    </location>
</feature>
<feature type="transmembrane region" description="Helical" evidence="1">
    <location>
        <begin position="207"/>
        <end position="228"/>
    </location>
</feature>
<evidence type="ECO:0000259" key="2">
    <source>
        <dbReference type="Pfam" id="PF01551"/>
    </source>
</evidence>
<reference evidence="4 5" key="1">
    <citation type="submission" date="2024-09" db="EMBL/GenBank/DDBJ databases">
        <authorList>
            <person name="Sun Q."/>
            <person name="Mori K."/>
        </authorList>
    </citation>
    <scope>NUCLEOTIDE SEQUENCE [LARGE SCALE GENOMIC DNA]</scope>
    <source>
        <strain evidence="4 5">KCTC 23315</strain>
    </source>
</reference>
<keyword evidence="1" id="KW-1133">Transmembrane helix</keyword>
<feature type="domain" description="Peptidase M56" evidence="3">
    <location>
        <begin position="96"/>
        <end position="276"/>
    </location>
</feature>
<feature type="domain" description="M23ase beta-sheet core" evidence="2">
    <location>
        <begin position="360"/>
        <end position="457"/>
    </location>
</feature>
<evidence type="ECO:0000256" key="1">
    <source>
        <dbReference type="SAM" id="Phobius"/>
    </source>
</evidence>
<dbReference type="PANTHER" id="PTHR21666:SF290">
    <property type="entry name" value="PEPTIDASE M23 DOMAIN PROTEIN"/>
    <property type="match status" value="1"/>
</dbReference>
<dbReference type="CDD" id="cd07341">
    <property type="entry name" value="M56_BlaR1_MecR1_like"/>
    <property type="match status" value="1"/>
</dbReference>
<dbReference type="Gene3D" id="2.70.70.10">
    <property type="entry name" value="Glucose Permease (Domain IIA)"/>
    <property type="match status" value="1"/>
</dbReference>
<evidence type="ECO:0000259" key="3">
    <source>
        <dbReference type="Pfam" id="PF05569"/>
    </source>
</evidence>
<proteinExistence type="predicted"/>
<protein>
    <submittedName>
        <fullName evidence="4">Peptidoglycan DD-metalloendopeptidase family protein</fullName>
    </submittedName>
</protein>
<gene>
    <name evidence="4" type="ORF">ACFFJP_14885</name>
</gene>
<dbReference type="CDD" id="cd12797">
    <property type="entry name" value="M23_peptidase"/>
    <property type="match status" value="1"/>
</dbReference>
<dbReference type="EMBL" id="JBHLXP010000003">
    <property type="protein sequence ID" value="MFC0049580.1"/>
    <property type="molecule type" value="Genomic_DNA"/>
</dbReference>
<dbReference type="RefSeq" id="WP_377245689.1">
    <property type="nucleotide sequence ID" value="NZ_JBHLXP010000003.1"/>
</dbReference>
<dbReference type="InterPro" id="IPR011055">
    <property type="entry name" value="Dup_hybrid_motif"/>
</dbReference>
<keyword evidence="1" id="KW-0472">Membrane</keyword>
<dbReference type="InterPro" id="IPR050570">
    <property type="entry name" value="Cell_wall_metabolism_enzyme"/>
</dbReference>
<comment type="caution">
    <text evidence="4">The sequence shown here is derived from an EMBL/GenBank/DDBJ whole genome shotgun (WGS) entry which is preliminary data.</text>
</comment>
<dbReference type="Pfam" id="PF01551">
    <property type="entry name" value="Peptidase_M23"/>
    <property type="match status" value="1"/>
</dbReference>
<dbReference type="InterPro" id="IPR008756">
    <property type="entry name" value="Peptidase_M56"/>
</dbReference>
<feature type="transmembrane region" description="Helical" evidence="1">
    <location>
        <begin position="97"/>
        <end position="114"/>
    </location>
</feature>
<keyword evidence="1" id="KW-0812">Transmembrane</keyword>
<sequence length="472" mass="52488">MLNLLLALCCWVLLSSTAAWCLQRSARRFSALANWPALAPLLLLVSVLPFLPWPHSAVHLPKQWSEQLDHGISPFLALPAHPGWVEQQPLQALLPQLATLLLALGSLISLWLMARQWRLWRALYQLSAPLPLQALQPVVQDDPALQRLLAQYPTLQLQQLPVGGSLFVSGIRRLVLWLPEWFWQLTPAQQKLLLWHELKHLQRRDPLWLLCWRLLCALFWFNPALRLLERHFQQAMETQVDGWVLAQKPKQRALYARTLLQAIRAQHQATPAGRWLQASAGSGCGAVLQHRLGQIMQPGRVLSRWQRRLIITAICALCLPVWAIKTELTGLAPAQWLAPLVQGKVGSWYGEVHSFRQNKPHNGVDVIAARGTSVQAVAAGRVLLAGTGSLHANLGNVVLLDHGGGYQSMFAHLDRVDVQPGQQVDAGQEIGILGNSGRTTGPHLHLELLLNGQRIDPATVLPLDQLQGATGE</sequence>
<evidence type="ECO:0000313" key="5">
    <source>
        <dbReference type="Proteomes" id="UP001589813"/>
    </source>
</evidence>
<dbReference type="InterPro" id="IPR016047">
    <property type="entry name" value="M23ase_b-sheet_dom"/>
</dbReference>
<name>A0ABV6BFC1_9GAMM</name>
<keyword evidence="5" id="KW-1185">Reference proteome</keyword>
<accession>A0ABV6BFC1</accession>
<dbReference type="PANTHER" id="PTHR21666">
    <property type="entry name" value="PEPTIDASE-RELATED"/>
    <property type="match status" value="1"/>
</dbReference>